<dbReference type="GO" id="GO:0016784">
    <property type="term" value="F:3-mercaptopyruvate sulfurtransferase activity"/>
    <property type="evidence" value="ECO:0007669"/>
    <property type="project" value="UniProtKB-EC"/>
</dbReference>
<comment type="subcellular location">
    <subcellularLocation>
        <location evidence="1">Cytoplasm</location>
    </subcellularLocation>
</comment>
<dbReference type="NCBIfam" id="NF008557">
    <property type="entry name" value="PRK11493.1"/>
    <property type="match status" value="1"/>
</dbReference>
<dbReference type="EMBL" id="CP042261">
    <property type="protein sequence ID" value="QDY69900.1"/>
    <property type="molecule type" value="Genomic_DNA"/>
</dbReference>
<dbReference type="PROSITE" id="PS00380">
    <property type="entry name" value="RHODANESE_1"/>
    <property type="match status" value="1"/>
</dbReference>
<proteinExistence type="predicted"/>
<sequence>MNDDPNTLVSAGWLASKIGDGRLRIIDASWYLPTQRRDTFDEFMQRHIPGAVFFDIDAVSDPNADSPHMAPSPEIFADYLRAASIDKGDQVVVYDSSGLFSAARVWWLFRLMGHESVGVLDGGLPAWIAAGQPVESGEPSTASTATATSGIVPSRVADMQKVAEAIKDRSHEILDARPPNRFRGDEPEPRPGLRAGHMPGAKNVFFRNLLNDDGTMKTEGALRKVFSEAGADLSRPVITTCGSGVTAAIISLALERIGKSDYALYDGSWSEWGMHDELPIATGAE</sequence>
<evidence type="ECO:0000256" key="9">
    <source>
        <dbReference type="SAM" id="MobiDB-lite"/>
    </source>
</evidence>
<evidence type="ECO:0000256" key="3">
    <source>
        <dbReference type="ARBA" id="ARBA00022679"/>
    </source>
</evidence>
<keyword evidence="11" id="KW-0670">Pyruvate</keyword>
<protein>
    <recommendedName>
        <fullName evidence="7">3-mercaptopyruvate sulfurtransferase</fullName>
        <ecNumber evidence="6">2.8.1.2</ecNumber>
    </recommendedName>
    <alternativeName>
        <fullName evidence="8">Rhodanese-like protein</fullName>
    </alternativeName>
</protein>
<dbReference type="Gene3D" id="3.40.250.10">
    <property type="entry name" value="Rhodanese-like domain"/>
    <property type="match status" value="2"/>
</dbReference>
<feature type="domain" description="Rhodanese" evidence="10">
    <location>
        <begin position="19"/>
        <end position="136"/>
    </location>
</feature>
<dbReference type="AlphaFoldDB" id="A0A5B8J6C6"/>
<dbReference type="PANTHER" id="PTHR11364">
    <property type="entry name" value="THIOSULFATE SULFERTANSFERASE"/>
    <property type="match status" value="1"/>
</dbReference>
<evidence type="ECO:0000256" key="6">
    <source>
        <dbReference type="ARBA" id="ARBA00066832"/>
    </source>
</evidence>
<organism evidence="11 12">
    <name type="scientific">Qingshengfaniella alkalisoli</name>
    <dbReference type="NCBI Taxonomy" id="2599296"/>
    <lineage>
        <taxon>Bacteria</taxon>
        <taxon>Pseudomonadati</taxon>
        <taxon>Pseudomonadota</taxon>
        <taxon>Alphaproteobacteria</taxon>
        <taxon>Rhodobacterales</taxon>
        <taxon>Paracoccaceae</taxon>
        <taxon>Qingshengfaniella</taxon>
    </lineage>
</organism>
<dbReference type="GO" id="GO:0004792">
    <property type="term" value="F:thiosulfate-cyanide sulfurtransferase activity"/>
    <property type="evidence" value="ECO:0007669"/>
    <property type="project" value="InterPro"/>
</dbReference>
<gene>
    <name evidence="11" type="primary">sseA</name>
    <name evidence="11" type="ORF">FPZ52_09915</name>
</gene>
<evidence type="ECO:0000256" key="4">
    <source>
        <dbReference type="ARBA" id="ARBA00022737"/>
    </source>
</evidence>
<dbReference type="PROSITE" id="PS50206">
    <property type="entry name" value="RHODANESE_3"/>
    <property type="match status" value="2"/>
</dbReference>
<evidence type="ECO:0000256" key="2">
    <source>
        <dbReference type="ARBA" id="ARBA00022490"/>
    </source>
</evidence>
<dbReference type="GO" id="GO:0005737">
    <property type="term" value="C:cytoplasm"/>
    <property type="evidence" value="ECO:0007669"/>
    <property type="project" value="UniProtKB-SubCell"/>
</dbReference>
<dbReference type="CDD" id="cd01449">
    <property type="entry name" value="TST_Repeat_2"/>
    <property type="match status" value="1"/>
</dbReference>
<evidence type="ECO:0000256" key="8">
    <source>
        <dbReference type="ARBA" id="ARBA00078354"/>
    </source>
</evidence>
<keyword evidence="12" id="KW-1185">Reference proteome</keyword>
<evidence type="ECO:0000256" key="7">
    <source>
        <dbReference type="ARBA" id="ARBA00070833"/>
    </source>
</evidence>
<evidence type="ECO:0000256" key="5">
    <source>
        <dbReference type="ARBA" id="ARBA00051793"/>
    </source>
</evidence>
<comment type="catalytic activity">
    <reaction evidence="5">
        <text>2-oxo-3-sulfanylpropanoate + [thioredoxin]-dithiol = [thioredoxin]-disulfide + hydrogen sulfide + pyruvate + H(+)</text>
        <dbReference type="Rhea" id="RHEA:21740"/>
        <dbReference type="Rhea" id="RHEA-COMP:10698"/>
        <dbReference type="Rhea" id="RHEA-COMP:10700"/>
        <dbReference type="ChEBI" id="CHEBI:15361"/>
        <dbReference type="ChEBI" id="CHEBI:15378"/>
        <dbReference type="ChEBI" id="CHEBI:29919"/>
        <dbReference type="ChEBI" id="CHEBI:29950"/>
        <dbReference type="ChEBI" id="CHEBI:50058"/>
        <dbReference type="ChEBI" id="CHEBI:57678"/>
        <dbReference type="EC" id="2.8.1.2"/>
    </reaction>
    <physiologicalReaction direction="left-to-right" evidence="5">
        <dbReference type="Rhea" id="RHEA:21741"/>
    </physiologicalReaction>
</comment>
<dbReference type="OrthoDB" id="9781034at2"/>
<dbReference type="RefSeq" id="WP_146365276.1">
    <property type="nucleotide sequence ID" value="NZ_CP042261.1"/>
</dbReference>
<keyword evidence="4" id="KW-0677">Repeat</keyword>
<dbReference type="CDD" id="cd01448">
    <property type="entry name" value="TST_Repeat_1"/>
    <property type="match status" value="1"/>
</dbReference>
<dbReference type="PANTHER" id="PTHR11364:SF27">
    <property type="entry name" value="SULFURTRANSFERASE"/>
    <property type="match status" value="1"/>
</dbReference>
<evidence type="ECO:0000313" key="11">
    <source>
        <dbReference type="EMBL" id="QDY69900.1"/>
    </source>
</evidence>
<evidence type="ECO:0000256" key="1">
    <source>
        <dbReference type="ARBA" id="ARBA00004496"/>
    </source>
</evidence>
<dbReference type="SMART" id="SM00450">
    <property type="entry name" value="RHOD"/>
    <property type="match status" value="2"/>
</dbReference>
<keyword evidence="3 11" id="KW-0808">Transferase</keyword>
<dbReference type="InterPro" id="IPR001307">
    <property type="entry name" value="Thiosulphate_STrfase_CS"/>
</dbReference>
<feature type="compositionally biased region" description="Basic and acidic residues" evidence="9">
    <location>
        <begin position="182"/>
        <end position="191"/>
    </location>
</feature>
<dbReference type="InterPro" id="IPR045078">
    <property type="entry name" value="TST/MPST-like"/>
</dbReference>
<dbReference type="InterPro" id="IPR036873">
    <property type="entry name" value="Rhodanese-like_dom_sf"/>
</dbReference>
<name>A0A5B8J6C6_9RHOB</name>
<dbReference type="FunFam" id="3.40.250.10:FF:000015">
    <property type="entry name" value="Sulfurtransferase"/>
    <property type="match status" value="1"/>
</dbReference>
<dbReference type="KEGG" id="lit:FPZ52_09915"/>
<dbReference type="FunFam" id="3.40.250.10:FF:000001">
    <property type="entry name" value="Sulfurtransferase"/>
    <property type="match status" value="1"/>
</dbReference>
<reference evidence="11 12" key="1">
    <citation type="submission" date="2019-07" db="EMBL/GenBank/DDBJ databases">
        <title>Litoreibacter alkalisoli sp. nov., isolated from saline-alkaline soil.</title>
        <authorList>
            <person name="Wang S."/>
            <person name="Xu L."/>
            <person name="Xing Y.-T."/>
            <person name="Sun J.-Q."/>
        </authorList>
    </citation>
    <scope>NUCLEOTIDE SEQUENCE [LARGE SCALE GENOMIC DNA]</scope>
    <source>
        <strain evidence="11 12">LN3S51</strain>
    </source>
</reference>
<feature type="region of interest" description="Disordered" evidence="9">
    <location>
        <begin position="176"/>
        <end position="197"/>
    </location>
</feature>
<dbReference type="Proteomes" id="UP000318483">
    <property type="component" value="Chromosome"/>
</dbReference>
<dbReference type="EC" id="2.8.1.2" evidence="6"/>
<dbReference type="SUPFAM" id="SSF52821">
    <property type="entry name" value="Rhodanese/Cell cycle control phosphatase"/>
    <property type="match status" value="2"/>
</dbReference>
<accession>A0A5B8J6C6</accession>
<keyword evidence="2" id="KW-0963">Cytoplasm</keyword>
<dbReference type="Pfam" id="PF00581">
    <property type="entry name" value="Rhodanese"/>
    <property type="match status" value="2"/>
</dbReference>
<feature type="domain" description="Rhodanese" evidence="10">
    <location>
        <begin position="167"/>
        <end position="281"/>
    </location>
</feature>
<dbReference type="InterPro" id="IPR001763">
    <property type="entry name" value="Rhodanese-like_dom"/>
</dbReference>
<evidence type="ECO:0000313" key="12">
    <source>
        <dbReference type="Proteomes" id="UP000318483"/>
    </source>
</evidence>
<evidence type="ECO:0000259" key="10">
    <source>
        <dbReference type="PROSITE" id="PS50206"/>
    </source>
</evidence>